<evidence type="ECO:0000313" key="3">
    <source>
        <dbReference type="EnsemblPlants" id="PAC:32957938.CDS.1"/>
    </source>
</evidence>
<name>A0A2K1JT74_PHYPA</name>
<dbReference type="Gramene" id="Pp3c11_2320V3.1">
    <property type="protein sequence ID" value="PAC:32957938.CDS.1"/>
    <property type="gene ID" value="Pp3c11_2320"/>
</dbReference>
<dbReference type="EMBL" id="ABEU02000011">
    <property type="protein sequence ID" value="PNR44720.1"/>
    <property type="molecule type" value="Genomic_DNA"/>
</dbReference>
<dbReference type="Proteomes" id="UP000006727">
    <property type="component" value="Chromosome 11"/>
</dbReference>
<feature type="region of interest" description="Disordered" evidence="1">
    <location>
        <begin position="1"/>
        <end position="39"/>
    </location>
</feature>
<evidence type="ECO:0000313" key="4">
    <source>
        <dbReference type="Proteomes" id="UP000006727"/>
    </source>
</evidence>
<feature type="compositionally biased region" description="Basic and acidic residues" evidence="1">
    <location>
        <begin position="23"/>
        <end position="37"/>
    </location>
</feature>
<reference evidence="3" key="3">
    <citation type="submission" date="2020-12" db="UniProtKB">
        <authorList>
            <consortium name="EnsemblPlants"/>
        </authorList>
    </citation>
    <scope>IDENTIFICATION</scope>
</reference>
<proteinExistence type="predicted"/>
<reference evidence="2 4" key="1">
    <citation type="journal article" date="2008" name="Science">
        <title>The Physcomitrella genome reveals evolutionary insights into the conquest of land by plants.</title>
        <authorList>
            <person name="Rensing S."/>
            <person name="Lang D."/>
            <person name="Zimmer A."/>
            <person name="Terry A."/>
            <person name="Salamov A."/>
            <person name="Shapiro H."/>
            <person name="Nishiyama T."/>
            <person name="Perroud P.-F."/>
            <person name="Lindquist E."/>
            <person name="Kamisugi Y."/>
            <person name="Tanahashi T."/>
            <person name="Sakakibara K."/>
            <person name="Fujita T."/>
            <person name="Oishi K."/>
            <person name="Shin-I T."/>
            <person name="Kuroki Y."/>
            <person name="Toyoda A."/>
            <person name="Suzuki Y."/>
            <person name="Hashimoto A."/>
            <person name="Yamaguchi K."/>
            <person name="Sugano A."/>
            <person name="Kohara Y."/>
            <person name="Fujiyama A."/>
            <person name="Anterola A."/>
            <person name="Aoki S."/>
            <person name="Ashton N."/>
            <person name="Barbazuk W.B."/>
            <person name="Barker E."/>
            <person name="Bennetzen J."/>
            <person name="Bezanilla M."/>
            <person name="Blankenship R."/>
            <person name="Cho S.H."/>
            <person name="Dutcher S."/>
            <person name="Estelle M."/>
            <person name="Fawcett J.A."/>
            <person name="Gundlach H."/>
            <person name="Hanada K."/>
            <person name="Heyl A."/>
            <person name="Hicks K.A."/>
            <person name="Hugh J."/>
            <person name="Lohr M."/>
            <person name="Mayer K."/>
            <person name="Melkozernov A."/>
            <person name="Murata T."/>
            <person name="Nelson D."/>
            <person name="Pils B."/>
            <person name="Prigge M."/>
            <person name="Reiss B."/>
            <person name="Renner T."/>
            <person name="Rombauts S."/>
            <person name="Rushton P."/>
            <person name="Sanderfoot A."/>
            <person name="Schween G."/>
            <person name="Shiu S.-H."/>
            <person name="Stueber K."/>
            <person name="Theodoulou F.L."/>
            <person name="Tu H."/>
            <person name="Van de Peer Y."/>
            <person name="Verrier P.J."/>
            <person name="Waters E."/>
            <person name="Wood A."/>
            <person name="Yang L."/>
            <person name="Cove D."/>
            <person name="Cuming A."/>
            <person name="Hasebe M."/>
            <person name="Lucas S."/>
            <person name="Mishler D.B."/>
            <person name="Reski R."/>
            <person name="Grigoriev I."/>
            <person name="Quatrano R.S."/>
            <person name="Boore J.L."/>
        </authorList>
    </citation>
    <scope>NUCLEOTIDE SEQUENCE [LARGE SCALE GENOMIC DNA]</scope>
    <source>
        <strain evidence="3 4">cv. Gransden 2004</strain>
    </source>
</reference>
<keyword evidence="4" id="KW-1185">Reference proteome</keyword>
<protein>
    <submittedName>
        <fullName evidence="2 3">Uncharacterized protein</fullName>
    </submittedName>
</protein>
<dbReference type="EnsemblPlants" id="Pp3c11_2320V3.1">
    <property type="protein sequence ID" value="PAC:32957938.CDS.1"/>
    <property type="gene ID" value="Pp3c11_2320"/>
</dbReference>
<sequence length="49" mass="5066">MGSERDLGSWFGDGAPLATPLNKEWRGGEGRGAEGGRNKAGNVLPVALI</sequence>
<reference evidence="2 4" key="2">
    <citation type="journal article" date="2018" name="Plant J.">
        <title>The Physcomitrella patens chromosome-scale assembly reveals moss genome structure and evolution.</title>
        <authorList>
            <person name="Lang D."/>
            <person name="Ullrich K.K."/>
            <person name="Murat F."/>
            <person name="Fuchs J."/>
            <person name="Jenkins J."/>
            <person name="Haas F.B."/>
            <person name="Piednoel M."/>
            <person name="Gundlach H."/>
            <person name="Van Bel M."/>
            <person name="Meyberg R."/>
            <person name="Vives C."/>
            <person name="Morata J."/>
            <person name="Symeonidi A."/>
            <person name="Hiss M."/>
            <person name="Muchero W."/>
            <person name="Kamisugi Y."/>
            <person name="Saleh O."/>
            <person name="Blanc G."/>
            <person name="Decker E.L."/>
            <person name="van Gessel N."/>
            <person name="Grimwood J."/>
            <person name="Hayes R.D."/>
            <person name="Graham S.W."/>
            <person name="Gunter L.E."/>
            <person name="McDaniel S.F."/>
            <person name="Hoernstein S.N.W."/>
            <person name="Larsson A."/>
            <person name="Li F.W."/>
            <person name="Perroud P.F."/>
            <person name="Phillips J."/>
            <person name="Ranjan P."/>
            <person name="Rokshar D.S."/>
            <person name="Rothfels C.J."/>
            <person name="Schneider L."/>
            <person name="Shu S."/>
            <person name="Stevenson D.W."/>
            <person name="Thummler F."/>
            <person name="Tillich M."/>
            <person name="Villarreal Aguilar J.C."/>
            <person name="Widiez T."/>
            <person name="Wong G.K."/>
            <person name="Wymore A."/>
            <person name="Zhang Y."/>
            <person name="Zimmer A.D."/>
            <person name="Quatrano R.S."/>
            <person name="Mayer K.F.X."/>
            <person name="Goodstein D."/>
            <person name="Casacuberta J.M."/>
            <person name="Vandepoele K."/>
            <person name="Reski R."/>
            <person name="Cuming A.C."/>
            <person name="Tuskan G.A."/>
            <person name="Maumus F."/>
            <person name="Salse J."/>
            <person name="Schmutz J."/>
            <person name="Rensing S.A."/>
        </authorList>
    </citation>
    <scope>NUCLEOTIDE SEQUENCE [LARGE SCALE GENOMIC DNA]</scope>
    <source>
        <strain evidence="3 4">cv. Gransden 2004</strain>
    </source>
</reference>
<evidence type="ECO:0000313" key="2">
    <source>
        <dbReference type="EMBL" id="PNR44720.1"/>
    </source>
</evidence>
<dbReference type="InParanoid" id="A0A2K1JT74"/>
<accession>A0A2K1JT74</accession>
<gene>
    <name evidence="2" type="ORF">PHYPA_014490</name>
</gene>
<evidence type="ECO:0000256" key="1">
    <source>
        <dbReference type="SAM" id="MobiDB-lite"/>
    </source>
</evidence>
<dbReference type="AlphaFoldDB" id="A0A2K1JT74"/>
<organism evidence="2">
    <name type="scientific">Physcomitrium patens</name>
    <name type="common">Spreading-leaved earth moss</name>
    <name type="synonym">Physcomitrella patens</name>
    <dbReference type="NCBI Taxonomy" id="3218"/>
    <lineage>
        <taxon>Eukaryota</taxon>
        <taxon>Viridiplantae</taxon>
        <taxon>Streptophyta</taxon>
        <taxon>Embryophyta</taxon>
        <taxon>Bryophyta</taxon>
        <taxon>Bryophytina</taxon>
        <taxon>Bryopsida</taxon>
        <taxon>Funariidae</taxon>
        <taxon>Funariales</taxon>
        <taxon>Funariaceae</taxon>
        <taxon>Physcomitrium</taxon>
    </lineage>
</organism>